<evidence type="ECO:0000259" key="17">
    <source>
        <dbReference type="PROSITE" id="PS51198"/>
    </source>
</evidence>
<evidence type="ECO:0000256" key="13">
    <source>
        <dbReference type="ARBA" id="ARBA00034808"/>
    </source>
</evidence>
<dbReference type="InterPro" id="IPR000212">
    <property type="entry name" value="DNA_helicase_UvrD/REP"/>
</dbReference>
<dbReference type="Gene3D" id="3.90.320.10">
    <property type="match status" value="1"/>
</dbReference>
<reference evidence="19 20" key="1">
    <citation type="submission" date="2019-09" db="EMBL/GenBank/DDBJ databases">
        <title>Phylogeny of genus Pseudoclavibacter and closely related genus.</title>
        <authorList>
            <person name="Li Y."/>
        </authorList>
    </citation>
    <scope>NUCLEOTIDE SEQUENCE [LARGE SCALE GENOMIC DNA]</scope>
    <source>
        <strain evidence="19 20">EGI 60007</strain>
    </source>
</reference>
<dbReference type="GO" id="GO:0033202">
    <property type="term" value="C:DNA helicase complex"/>
    <property type="evidence" value="ECO:0007669"/>
    <property type="project" value="TreeGrafter"/>
</dbReference>
<evidence type="ECO:0000259" key="18">
    <source>
        <dbReference type="PROSITE" id="PS51217"/>
    </source>
</evidence>
<keyword evidence="9" id="KW-0238">DNA-binding</keyword>
<dbReference type="Gene3D" id="3.40.50.300">
    <property type="entry name" value="P-loop containing nucleotide triphosphate hydrolases"/>
    <property type="match status" value="2"/>
</dbReference>
<dbReference type="GO" id="GO:0004527">
    <property type="term" value="F:exonuclease activity"/>
    <property type="evidence" value="ECO:0007669"/>
    <property type="project" value="UniProtKB-KW"/>
</dbReference>
<dbReference type="InterPro" id="IPR013986">
    <property type="entry name" value="DExx_box_DNA_helicase_dom_sf"/>
</dbReference>
<keyword evidence="6 15" id="KW-0347">Helicase</keyword>
<dbReference type="GO" id="GO:0000725">
    <property type="term" value="P:recombinational repair"/>
    <property type="evidence" value="ECO:0007669"/>
    <property type="project" value="TreeGrafter"/>
</dbReference>
<evidence type="ECO:0000256" key="14">
    <source>
        <dbReference type="ARBA" id="ARBA00048988"/>
    </source>
</evidence>
<feature type="binding site" evidence="15">
    <location>
        <begin position="42"/>
        <end position="49"/>
    </location>
    <ligand>
        <name>ATP</name>
        <dbReference type="ChEBI" id="CHEBI:30616"/>
    </ligand>
</feature>
<comment type="similarity">
    <text evidence="1">Belongs to the helicase family. UvrD subfamily.</text>
</comment>
<keyword evidence="8 15" id="KW-0067">ATP-binding</keyword>
<keyword evidence="2" id="KW-0540">Nuclease</keyword>
<comment type="catalytic activity">
    <reaction evidence="14">
        <text>ATP + H2O = ADP + phosphate + H(+)</text>
        <dbReference type="Rhea" id="RHEA:13065"/>
        <dbReference type="ChEBI" id="CHEBI:15377"/>
        <dbReference type="ChEBI" id="CHEBI:15378"/>
        <dbReference type="ChEBI" id="CHEBI:30616"/>
        <dbReference type="ChEBI" id="CHEBI:43474"/>
        <dbReference type="ChEBI" id="CHEBI:456216"/>
        <dbReference type="EC" id="5.6.2.4"/>
    </reaction>
</comment>
<dbReference type="InterPro" id="IPR027417">
    <property type="entry name" value="P-loop_NTPase"/>
</dbReference>
<evidence type="ECO:0000256" key="15">
    <source>
        <dbReference type="PROSITE-ProRule" id="PRU00560"/>
    </source>
</evidence>
<protein>
    <recommendedName>
        <fullName evidence="13">DNA 3'-5' helicase</fullName>
        <ecNumber evidence="13">5.6.2.4</ecNumber>
    </recommendedName>
</protein>
<dbReference type="GO" id="GO:0005829">
    <property type="term" value="C:cytosol"/>
    <property type="evidence" value="ECO:0007669"/>
    <property type="project" value="TreeGrafter"/>
</dbReference>
<name>A0A6H9WSX2_9MICO</name>
<accession>A0A6H9WSX2</accession>
<comment type="catalytic activity">
    <reaction evidence="12">
        <text>Couples ATP hydrolysis with the unwinding of duplex DNA by translocating in the 3'-5' direction.</text>
        <dbReference type="EC" id="5.6.2.4"/>
    </reaction>
</comment>
<dbReference type="Gene3D" id="1.10.10.160">
    <property type="match status" value="1"/>
</dbReference>
<keyword evidence="20" id="KW-1185">Reference proteome</keyword>
<keyword evidence="4" id="KW-0227">DNA damage</keyword>
<dbReference type="GO" id="GO:0043138">
    <property type="term" value="F:3'-5' DNA helicase activity"/>
    <property type="evidence" value="ECO:0007669"/>
    <property type="project" value="UniProtKB-EC"/>
</dbReference>
<dbReference type="InterPro" id="IPR014016">
    <property type="entry name" value="UvrD-like_ATP-bd"/>
</dbReference>
<dbReference type="InterPro" id="IPR038726">
    <property type="entry name" value="PDDEXK_AddAB-type"/>
</dbReference>
<evidence type="ECO:0000256" key="3">
    <source>
        <dbReference type="ARBA" id="ARBA00022741"/>
    </source>
</evidence>
<evidence type="ECO:0000256" key="9">
    <source>
        <dbReference type="ARBA" id="ARBA00023125"/>
    </source>
</evidence>
<dbReference type="InterPro" id="IPR014017">
    <property type="entry name" value="DNA_helicase_UvrD-like_C"/>
</dbReference>
<evidence type="ECO:0000256" key="5">
    <source>
        <dbReference type="ARBA" id="ARBA00022801"/>
    </source>
</evidence>
<keyword evidence="7" id="KW-0269">Exonuclease</keyword>
<dbReference type="OrthoDB" id="5240387at2"/>
<feature type="domain" description="UvrD-like helicase ATP-binding" evidence="17">
    <location>
        <begin position="21"/>
        <end position="318"/>
    </location>
</feature>
<evidence type="ECO:0000256" key="4">
    <source>
        <dbReference type="ARBA" id="ARBA00022763"/>
    </source>
</evidence>
<dbReference type="EC" id="5.6.2.4" evidence="13"/>
<dbReference type="PANTHER" id="PTHR11070:SF59">
    <property type="entry name" value="DNA 3'-5' HELICASE"/>
    <property type="match status" value="1"/>
</dbReference>
<dbReference type="GO" id="GO:0003677">
    <property type="term" value="F:DNA binding"/>
    <property type="evidence" value="ECO:0007669"/>
    <property type="project" value="UniProtKB-KW"/>
</dbReference>
<dbReference type="Pfam" id="PF00580">
    <property type="entry name" value="UvrD-helicase"/>
    <property type="match status" value="1"/>
</dbReference>
<feature type="region of interest" description="Disordered" evidence="16">
    <location>
        <begin position="1007"/>
        <end position="1028"/>
    </location>
</feature>
<dbReference type="AlphaFoldDB" id="A0A6H9WSX2"/>
<dbReference type="PROSITE" id="PS51217">
    <property type="entry name" value="UVRD_HELICASE_CTER"/>
    <property type="match status" value="1"/>
</dbReference>
<evidence type="ECO:0000256" key="7">
    <source>
        <dbReference type="ARBA" id="ARBA00022839"/>
    </source>
</evidence>
<keyword evidence="11" id="KW-0413">Isomerase</keyword>
<dbReference type="GO" id="GO:0005524">
    <property type="term" value="F:ATP binding"/>
    <property type="evidence" value="ECO:0007669"/>
    <property type="project" value="UniProtKB-UniRule"/>
</dbReference>
<keyword evidence="10" id="KW-0234">DNA repair</keyword>
<sequence length="1152" mass="122203">MSEGADTVMPMTELDGPQRAALDPSQRAVLEAPAAEPLVVVGAPGTGKTTALVEVLAHRVAGGAYSADEILALAPARAQAARLRDRIAARLGGTVSGTRARTPQSLAFEIVREQRAAAGKQPPVLLTGADDDALIRELVEGSVDPVNRYGFASPVTSDVLRLAGFRTELRDLKSAMSEYDVSPDELASYGVHRPVWRGAANLIEELETVLSLQRDGAYDVPGLLLEAASILHAEQGIGRLAVDRLRLVVVDDAQELTEAARRLLVALEARGVTVITFGDPDIATGTFRGGGPEHAVGWRPREEPAPRRLLLTTVHRHREPIRSAIAAVTARIGARGEGRHRAALASTTVSPPPDHEKGAGALAASGAGDWQVRVAIADSAVAEARLIAATLRRLHLEHGVAWSDMAVLARSGAALPTLARLLARAEVPTSAVRAPDAGADPAVAAIVSLAGAAADPASLTGEVIEGFLSSPLFGVDAMRVRQLRRALRKREVESGGGRSADELLVEAIVAPAGTVGIEAPTDAGPDTTGLSLPARHPAIVALRRLAALLRRAGQVARDGAADEVLWAVWEGAGVADRWRRLALRGGGDGEGADARLDAVVTLFDVAKRVVERTPDTTIENFVMSWEQRDVESDSLASRAEREAVTLATPASVVGREFRAVVVSGVNEGTWPNLRLRDTLLGAGHLIDLVTSRADDASVVDRRREVLDDESRMFAQALSRAREWLLVTAVESDDGGPSILFRRLDAPHLPGSRYGGVRQDILPSTLRELTADLRRRARDRAVRGDDADLEAAALARLARAGVHGAHPDSWLGLREPSTTRPLVDLVASGGEPDAISVSPSAIERFEECGVEWFVTSHGGGDTSPEMTLGTLVHAAAEFDFRSRAARLDYVSSRFDELRAEAPWREAAMHGRLALMLDALEGYVEERRARGVVTLATERPFVVDVPVRRAGIDVIVRMRGTIDRIEGHPEEGVRIVDLKTSKTVVTKAAAEAHAQLAAYQLAARRRAIGQPRASADGDDPAPRIDGGEPIDVAPEQLGGAALVFLGRGKHTDVRVQPAMTSSQELGFERRLVRAALGMAGLVLVPDSDHDNDNDNDRDNGMRGAVGSPAAEASALVPVDPGAPAAFTAAPESHCESSFGGVSVCRIHIVPEVTE</sequence>
<dbReference type="PROSITE" id="PS51198">
    <property type="entry name" value="UVRD_HELICASE_ATP_BIND"/>
    <property type="match status" value="1"/>
</dbReference>
<evidence type="ECO:0000256" key="12">
    <source>
        <dbReference type="ARBA" id="ARBA00034617"/>
    </source>
</evidence>
<dbReference type="SUPFAM" id="SSF52540">
    <property type="entry name" value="P-loop containing nucleoside triphosphate hydrolases"/>
    <property type="match status" value="1"/>
</dbReference>
<dbReference type="EMBL" id="WBJY01000001">
    <property type="protein sequence ID" value="KAB1649785.1"/>
    <property type="molecule type" value="Genomic_DNA"/>
</dbReference>
<comment type="caution">
    <text evidence="19">The sequence shown here is derived from an EMBL/GenBank/DDBJ whole genome shotgun (WGS) entry which is preliminary data.</text>
</comment>
<feature type="region of interest" description="Disordered" evidence="16">
    <location>
        <begin position="1083"/>
        <end position="1110"/>
    </location>
</feature>
<dbReference type="Pfam" id="PF12705">
    <property type="entry name" value="PDDEXK_1"/>
    <property type="match status" value="1"/>
</dbReference>
<dbReference type="Gene3D" id="1.10.486.10">
    <property type="entry name" value="PCRA, domain 4"/>
    <property type="match status" value="1"/>
</dbReference>
<keyword evidence="5 15" id="KW-0378">Hydrolase</keyword>
<proteinExistence type="inferred from homology"/>
<dbReference type="Proteomes" id="UP000431744">
    <property type="component" value="Unassembled WGS sequence"/>
</dbReference>
<keyword evidence="3 15" id="KW-0547">Nucleotide-binding</keyword>
<evidence type="ECO:0000313" key="20">
    <source>
        <dbReference type="Proteomes" id="UP000431744"/>
    </source>
</evidence>
<feature type="domain" description="UvrD-like helicase C-terminal" evidence="18">
    <location>
        <begin position="340"/>
        <end position="654"/>
    </location>
</feature>
<evidence type="ECO:0000256" key="10">
    <source>
        <dbReference type="ARBA" id="ARBA00023204"/>
    </source>
</evidence>
<feature type="compositionally biased region" description="Basic and acidic residues" evidence="16">
    <location>
        <begin position="1084"/>
        <end position="1098"/>
    </location>
</feature>
<gene>
    <name evidence="19" type="ORF">F8O04_06015</name>
</gene>
<evidence type="ECO:0000256" key="11">
    <source>
        <dbReference type="ARBA" id="ARBA00023235"/>
    </source>
</evidence>
<organism evidence="19 20">
    <name type="scientific">Pseudoclavibacter endophyticus</name>
    <dbReference type="NCBI Taxonomy" id="1778590"/>
    <lineage>
        <taxon>Bacteria</taxon>
        <taxon>Bacillati</taxon>
        <taxon>Actinomycetota</taxon>
        <taxon>Actinomycetes</taxon>
        <taxon>Micrococcales</taxon>
        <taxon>Microbacteriaceae</taxon>
        <taxon>Pseudoclavibacter</taxon>
    </lineage>
</organism>
<dbReference type="PANTHER" id="PTHR11070">
    <property type="entry name" value="UVRD / RECB / PCRA DNA HELICASE FAMILY MEMBER"/>
    <property type="match status" value="1"/>
</dbReference>
<evidence type="ECO:0000313" key="19">
    <source>
        <dbReference type="EMBL" id="KAB1649785.1"/>
    </source>
</evidence>
<evidence type="ECO:0000256" key="2">
    <source>
        <dbReference type="ARBA" id="ARBA00022722"/>
    </source>
</evidence>
<evidence type="ECO:0000256" key="6">
    <source>
        <dbReference type="ARBA" id="ARBA00022806"/>
    </source>
</evidence>
<evidence type="ECO:0000256" key="16">
    <source>
        <dbReference type="SAM" id="MobiDB-lite"/>
    </source>
</evidence>
<dbReference type="InterPro" id="IPR011604">
    <property type="entry name" value="PDDEXK-like_dom_sf"/>
</dbReference>
<evidence type="ECO:0000256" key="8">
    <source>
        <dbReference type="ARBA" id="ARBA00022840"/>
    </source>
</evidence>
<evidence type="ECO:0000256" key="1">
    <source>
        <dbReference type="ARBA" id="ARBA00009922"/>
    </source>
</evidence>